<keyword evidence="9" id="KW-1185">Reference proteome</keyword>
<accession>J8ZZX7</accession>
<keyword evidence="3 5" id="KW-1133">Transmembrane helix</keyword>
<feature type="chain" id="PRO_5003821000" description="Thioredoxin domain-containing protein" evidence="6">
    <location>
        <begin position="32"/>
        <end position="502"/>
    </location>
</feature>
<dbReference type="OMA" id="SIECIPP"/>
<evidence type="ECO:0000256" key="1">
    <source>
        <dbReference type="ARBA" id="ARBA00004167"/>
    </source>
</evidence>
<dbReference type="HOGENOM" id="CLU_042417_0_0_1"/>
<dbReference type="VEuPathDB" id="MicrosporidiaDB:EDEG_00730"/>
<dbReference type="CDD" id="cd02947">
    <property type="entry name" value="TRX_family"/>
    <property type="match status" value="2"/>
</dbReference>
<organism evidence="8 9">
    <name type="scientific">Edhazardia aedis (strain USNM 41457)</name>
    <name type="common">Microsporidian parasite</name>
    <dbReference type="NCBI Taxonomy" id="1003232"/>
    <lineage>
        <taxon>Eukaryota</taxon>
        <taxon>Fungi</taxon>
        <taxon>Fungi incertae sedis</taxon>
        <taxon>Microsporidia</taxon>
        <taxon>Edhazardia</taxon>
    </lineage>
</organism>
<sequence>MCFKINFIFLKNLANMICIFLALFRSEIIQQCEMPDTNDFVITNYFRDKCGPCDRVTHFMDEIDSRLERNGAGLQIRYVNCTKCDCSEFNVDRVPTITVTENKKVKDSIQGFREFGELVEFLAKNTGIDRRIFRKRIKSTPGKVVALKDRDFLTAFDGPWLILFYDTKSDMKRELIEQIAEEYEAHLNVGEIDGRSVPSLLEKYSIPVLPALLAFYNGLLVGFNGEDTIEKMREFVDELIRPSFETMDFAKFTEMEKNMKPGDPIFIVFYKDLSSANDYFQSIAHEYKFRAKIYKSDDPLLIKKANVDLEKNDLILTVYRNKTFHQNEHDLANKDTIFNWIFHAHYPNLTKITNESIYMILHGIKPVVLLLSRDDDFVEEFEKISADVHRGVPFVDKIFASLDIAEYSLFVPKMLPDMVVPTVVILDPTSSKFYAEKKRIHRKNITEYTNKLIENYNAGKLKEYPYKKNWITPIVVMLIIVFLGGFVAKSIVKRRIKVTQYC</sequence>
<protein>
    <recommendedName>
        <fullName evidence="7">Thioredoxin domain-containing protein</fullName>
    </recommendedName>
</protein>
<dbReference type="Gene3D" id="3.40.30.10">
    <property type="entry name" value="Glutaredoxin"/>
    <property type="match status" value="2"/>
</dbReference>
<evidence type="ECO:0000256" key="6">
    <source>
        <dbReference type="SAM" id="SignalP"/>
    </source>
</evidence>
<evidence type="ECO:0000256" key="3">
    <source>
        <dbReference type="ARBA" id="ARBA00022989"/>
    </source>
</evidence>
<dbReference type="EMBL" id="AFBI03000008">
    <property type="protein sequence ID" value="EJW05198.1"/>
    <property type="molecule type" value="Genomic_DNA"/>
</dbReference>
<dbReference type="Pfam" id="PF13848">
    <property type="entry name" value="Thioredoxin_6"/>
    <property type="match status" value="1"/>
</dbReference>
<comment type="caution">
    <text evidence="8">The sequence shown here is derived from an EMBL/GenBank/DDBJ whole genome shotgun (WGS) entry which is preliminary data.</text>
</comment>
<dbReference type="Pfam" id="PF00085">
    <property type="entry name" value="Thioredoxin"/>
    <property type="match status" value="1"/>
</dbReference>
<reference evidence="8 9" key="1">
    <citation type="submission" date="2011-08" db="EMBL/GenBank/DDBJ databases">
        <authorList>
            <person name="Liu Z.J."/>
            <person name="Shi F.L."/>
            <person name="Lu J.Q."/>
            <person name="Li M."/>
            <person name="Wang Z.L."/>
        </authorList>
    </citation>
    <scope>NUCLEOTIDE SEQUENCE [LARGE SCALE GENOMIC DNA]</scope>
    <source>
        <strain evidence="8 9">USNM 41457</strain>
    </source>
</reference>
<comment type="subcellular location">
    <subcellularLocation>
        <location evidence="1">Membrane</location>
        <topology evidence="1">Single-pass membrane protein</topology>
    </subcellularLocation>
</comment>
<dbReference type="GO" id="GO:0016020">
    <property type="term" value="C:membrane"/>
    <property type="evidence" value="ECO:0007669"/>
    <property type="project" value="UniProtKB-SubCell"/>
</dbReference>
<dbReference type="GO" id="GO:0005783">
    <property type="term" value="C:endoplasmic reticulum"/>
    <property type="evidence" value="ECO:0007669"/>
    <property type="project" value="TreeGrafter"/>
</dbReference>
<dbReference type="PANTHER" id="PTHR46426">
    <property type="entry name" value="PROTEIN DISULFIDE-ISOMERASE TMX3"/>
    <property type="match status" value="1"/>
</dbReference>
<evidence type="ECO:0000256" key="5">
    <source>
        <dbReference type="SAM" id="Phobius"/>
    </source>
</evidence>
<dbReference type="PANTHER" id="PTHR46426:SF1">
    <property type="entry name" value="PROTEIN DISULFIDE-ISOMERASE TMX3"/>
    <property type="match status" value="1"/>
</dbReference>
<keyword evidence="4 5" id="KW-0472">Membrane</keyword>
<evidence type="ECO:0000256" key="4">
    <source>
        <dbReference type="ARBA" id="ARBA00023136"/>
    </source>
</evidence>
<reference evidence="9" key="2">
    <citation type="submission" date="2015-07" db="EMBL/GenBank/DDBJ databases">
        <title>Contrasting host-pathogen interactions and genome evolution in two generalist and specialist microsporidian pathogens of mosquitoes.</title>
        <authorList>
            <consortium name="The Broad Institute Genomics Platform"/>
            <consortium name="The Broad Institute Genome Sequencing Center for Infectious Disease"/>
            <person name="Cuomo C.A."/>
            <person name="Sanscrainte N.D."/>
            <person name="Goldberg J.M."/>
            <person name="Heiman D."/>
            <person name="Young S."/>
            <person name="Zeng Q."/>
            <person name="Becnel J.J."/>
            <person name="Birren B.W."/>
        </authorList>
    </citation>
    <scope>NUCLEOTIDE SEQUENCE [LARGE SCALE GENOMIC DNA]</scope>
    <source>
        <strain evidence="9">USNM 41457</strain>
    </source>
</reference>
<dbReference type="InParanoid" id="J8ZZX7"/>
<dbReference type="STRING" id="1003232.J8ZZX7"/>
<name>J8ZZX7_EDHAE</name>
<gene>
    <name evidence="8" type="ORF">EDEG_00730</name>
</gene>
<evidence type="ECO:0000256" key="2">
    <source>
        <dbReference type="ARBA" id="ARBA00022692"/>
    </source>
</evidence>
<feature type="domain" description="Thioredoxin" evidence="7">
    <location>
        <begin position="36"/>
        <end position="123"/>
    </location>
</feature>
<evidence type="ECO:0000259" key="7">
    <source>
        <dbReference type="Pfam" id="PF00085"/>
    </source>
</evidence>
<keyword evidence="6" id="KW-0732">Signal</keyword>
<dbReference type="AlphaFoldDB" id="J8ZZX7"/>
<dbReference type="Proteomes" id="UP000003163">
    <property type="component" value="Unassembled WGS sequence"/>
</dbReference>
<keyword evidence="2 5" id="KW-0812">Transmembrane</keyword>
<evidence type="ECO:0000313" key="8">
    <source>
        <dbReference type="EMBL" id="EJW05198.1"/>
    </source>
</evidence>
<evidence type="ECO:0000313" key="9">
    <source>
        <dbReference type="Proteomes" id="UP000003163"/>
    </source>
</evidence>
<proteinExistence type="predicted"/>
<dbReference type="OrthoDB" id="427280at2759"/>
<feature type="signal peptide" evidence="6">
    <location>
        <begin position="1"/>
        <end position="31"/>
    </location>
</feature>
<feature type="transmembrane region" description="Helical" evidence="5">
    <location>
        <begin position="470"/>
        <end position="488"/>
    </location>
</feature>
<dbReference type="InterPro" id="IPR036249">
    <property type="entry name" value="Thioredoxin-like_sf"/>
</dbReference>
<dbReference type="SUPFAM" id="SSF52833">
    <property type="entry name" value="Thioredoxin-like"/>
    <property type="match status" value="2"/>
</dbReference>
<dbReference type="InterPro" id="IPR052250">
    <property type="entry name" value="PDI_TMX3"/>
</dbReference>
<dbReference type="InterPro" id="IPR013766">
    <property type="entry name" value="Thioredoxin_domain"/>
</dbReference>